<evidence type="ECO:0000256" key="10">
    <source>
        <dbReference type="HAMAP-Rule" id="MF_00019"/>
    </source>
</evidence>
<keyword evidence="5 10" id="KW-0443">Lipid metabolism</keyword>
<reference evidence="11 12" key="1">
    <citation type="submission" date="2020-10" db="EMBL/GenBank/DDBJ databases">
        <title>ChiBAC.</title>
        <authorList>
            <person name="Zenner C."/>
            <person name="Hitch T.C.A."/>
            <person name="Clavel T."/>
        </authorList>
    </citation>
    <scope>NUCLEOTIDE SEQUENCE [LARGE SCALE GENOMIC DNA]</scope>
    <source>
        <strain evidence="11 12">DSM 108706</strain>
    </source>
</reference>
<comment type="similarity">
    <text evidence="10">Belongs to the PlsX family.</text>
</comment>
<accession>A0ABR9QWE4</accession>
<dbReference type="InterPro" id="IPR003664">
    <property type="entry name" value="FA_synthesis"/>
</dbReference>
<evidence type="ECO:0000256" key="3">
    <source>
        <dbReference type="ARBA" id="ARBA00022516"/>
    </source>
</evidence>
<comment type="subunit">
    <text evidence="9 10">Homodimer. Probably interacts with PlsY.</text>
</comment>
<dbReference type="Gene3D" id="3.40.718.10">
    <property type="entry name" value="Isopropylmalate Dehydrogenase"/>
    <property type="match status" value="1"/>
</dbReference>
<organism evidence="11 12">
    <name type="scientific">Gallibacter intestinalis</name>
    <dbReference type="NCBI Taxonomy" id="2779356"/>
    <lineage>
        <taxon>Bacteria</taxon>
        <taxon>Bacillati</taxon>
        <taxon>Bacillota</taxon>
        <taxon>Clostridia</taxon>
        <taxon>Eubacteriales</taxon>
        <taxon>Eubacteriaceae</taxon>
        <taxon>Gallibacter</taxon>
    </lineage>
</organism>
<dbReference type="SUPFAM" id="SSF53659">
    <property type="entry name" value="Isocitrate/Isopropylmalate dehydrogenase-like"/>
    <property type="match status" value="1"/>
</dbReference>
<comment type="subcellular location">
    <subcellularLocation>
        <location evidence="10">Cytoplasm</location>
    </subcellularLocation>
    <text evidence="10">Associated with the membrane possibly through PlsY.</text>
</comment>
<evidence type="ECO:0000256" key="1">
    <source>
        <dbReference type="ARBA" id="ARBA00001232"/>
    </source>
</evidence>
<dbReference type="InterPro" id="IPR012281">
    <property type="entry name" value="Phospholipid_synth_PlsX-like"/>
</dbReference>
<dbReference type="PANTHER" id="PTHR30100:SF1">
    <property type="entry name" value="PHOSPHATE ACYLTRANSFERASE"/>
    <property type="match status" value="1"/>
</dbReference>
<dbReference type="PIRSF" id="PIRSF002465">
    <property type="entry name" value="Phsphlp_syn_PlsX"/>
    <property type="match status" value="1"/>
</dbReference>
<comment type="caution">
    <text evidence="11">The sequence shown here is derived from an EMBL/GenBank/DDBJ whole genome shotgun (WGS) entry which is preliminary data.</text>
</comment>
<sequence length="338" mass="36069">MRIILDGMGGDNAPLEIVKGAVEASKLIEDEIIIVGLEEDINAELAKYSYDDDKISVVHASEIIENEDAPVRAVRTKKDSSMVVGINMVKNGEGDLFISAGNTGALMAGSLFNLGRIQGIDRPALGSVYPILGDKACLLVDAGANSECKPDNLLEFAMMGSIYMEKVIGRPSPKVGLVNLGVEENKGSTLTKAAFELLDKSHMNFIGNVEAREVPMGACDVIVCDGFVGNVILKLTEGLAINIMNLLKEKFTDGTKAKLGAMLLMDKIKGLKSEFDYTEYGGAPILGVKGPVVKMHGSSNANAVKNTILKGIPYAKENVVGTISDAVFDIEEILTEEE</sequence>
<dbReference type="HAMAP" id="MF_00019">
    <property type="entry name" value="PlsX"/>
    <property type="match status" value="1"/>
</dbReference>
<evidence type="ECO:0000256" key="2">
    <source>
        <dbReference type="ARBA" id="ARBA00022490"/>
    </source>
</evidence>
<name>A0ABR9QWE4_9FIRM</name>
<dbReference type="Pfam" id="PF02504">
    <property type="entry name" value="FA_synthesis"/>
    <property type="match status" value="1"/>
</dbReference>
<dbReference type="Proteomes" id="UP001516588">
    <property type="component" value="Unassembled WGS sequence"/>
</dbReference>
<comment type="pathway">
    <text evidence="10">Lipid metabolism; phospholipid metabolism.</text>
</comment>
<evidence type="ECO:0000313" key="11">
    <source>
        <dbReference type="EMBL" id="MBE5035198.1"/>
    </source>
</evidence>
<keyword evidence="6 10" id="KW-0594">Phospholipid biosynthesis</keyword>
<evidence type="ECO:0000256" key="4">
    <source>
        <dbReference type="ARBA" id="ARBA00022679"/>
    </source>
</evidence>
<keyword evidence="2 10" id="KW-0963">Cytoplasm</keyword>
<dbReference type="RefSeq" id="WP_226384868.1">
    <property type="nucleotide sequence ID" value="NZ_JADCKA010000003.1"/>
</dbReference>
<dbReference type="PANTHER" id="PTHR30100">
    <property type="entry name" value="FATTY ACID/PHOSPHOLIPID SYNTHESIS PROTEIN PLSX"/>
    <property type="match status" value="1"/>
</dbReference>
<proteinExistence type="inferred from homology"/>
<keyword evidence="11" id="KW-0012">Acyltransferase</keyword>
<evidence type="ECO:0000256" key="9">
    <source>
        <dbReference type="ARBA" id="ARBA00046608"/>
    </source>
</evidence>
<keyword evidence="3 10" id="KW-0444">Lipid biosynthesis</keyword>
<dbReference type="NCBIfam" id="TIGR00182">
    <property type="entry name" value="plsX"/>
    <property type="match status" value="1"/>
</dbReference>
<comment type="catalytic activity">
    <reaction evidence="1 10">
        <text>a fatty acyl-[ACP] + phosphate = an acyl phosphate + holo-[ACP]</text>
        <dbReference type="Rhea" id="RHEA:42292"/>
        <dbReference type="Rhea" id="RHEA-COMP:9685"/>
        <dbReference type="Rhea" id="RHEA-COMP:14125"/>
        <dbReference type="ChEBI" id="CHEBI:43474"/>
        <dbReference type="ChEBI" id="CHEBI:59918"/>
        <dbReference type="ChEBI" id="CHEBI:64479"/>
        <dbReference type="ChEBI" id="CHEBI:138651"/>
        <dbReference type="EC" id="2.3.1.274"/>
    </reaction>
</comment>
<dbReference type="EMBL" id="JADCKA010000003">
    <property type="protein sequence ID" value="MBE5035198.1"/>
    <property type="molecule type" value="Genomic_DNA"/>
</dbReference>
<evidence type="ECO:0000313" key="12">
    <source>
        <dbReference type="Proteomes" id="UP001516588"/>
    </source>
</evidence>
<protein>
    <recommendedName>
        <fullName evidence="8 10">Phosphate acyltransferase</fullName>
        <ecNumber evidence="8 10">2.3.1.274</ecNumber>
    </recommendedName>
    <alternativeName>
        <fullName evidence="10">Acyl-ACP phosphotransacylase</fullName>
    </alternativeName>
    <alternativeName>
        <fullName evidence="10">Acyl-[acyl-carrier-protein]--phosphate acyltransferase</fullName>
    </alternativeName>
    <alternativeName>
        <fullName evidence="10">Phosphate-acyl-ACP acyltransferase</fullName>
    </alternativeName>
</protein>
<evidence type="ECO:0000256" key="5">
    <source>
        <dbReference type="ARBA" id="ARBA00023098"/>
    </source>
</evidence>
<dbReference type="GO" id="GO:0016746">
    <property type="term" value="F:acyltransferase activity"/>
    <property type="evidence" value="ECO:0007669"/>
    <property type="project" value="UniProtKB-KW"/>
</dbReference>
<gene>
    <name evidence="10 11" type="primary">plsX</name>
    <name evidence="11" type="ORF">INF20_02755</name>
</gene>
<dbReference type="EC" id="2.3.1.274" evidence="8 10"/>
<evidence type="ECO:0000256" key="8">
    <source>
        <dbReference type="ARBA" id="ARBA00024069"/>
    </source>
</evidence>
<keyword evidence="7 10" id="KW-1208">Phospholipid metabolism</keyword>
<keyword evidence="4 10" id="KW-0808">Transferase</keyword>
<evidence type="ECO:0000256" key="6">
    <source>
        <dbReference type="ARBA" id="ARBA00023209"/>
    </source>
</evidence>
<evidence type="ECO:0000256" key="7">
    <source>
        <dbReference type="ARBA" id="ARBA00023264"/>
    </source>
</evidence>
<keyword evidence="12" id="KW-1185">Reference proteome</keyword>
<comment type="function">
    <text evidence="10">Catalyzes the reversible formation of acyl-phosphate (acyl-PO(4)) from acyl-[acyl-carrier-protein] (acyl-ACP). This enzyme utilizes acyl-ACP as fatty acyl donor, but not acyl-CoA.</text>
</comment>